<name>A0A915K6Q4_ROMCU</name>
<protein>
    <submittedName>
        <fullName evidence="2">Uncharacterized protein</fullName>
    </submittedName>
</protein>
<evidence type="ECO:0000313" key="2">
    <source>
        <dbReference type="WBParaSite" id="nRc.2.0.1.t33567-RA"/>
    </source>
</evidence>
<proteinExistence type="predicted"/>
<sequence length="114" mass="13544">NQNGFLWTRGFITRKIDNDKFKTKGDVLKEKLYTYTTDMKKAETSWPKNTPPPPPSVKRAEKLLRYEISRIFSSNLSTVTNTSNDDKNLHDFRKIDKFQTEYHWRAQLRMKSTL</sequence>
<organism evidence="1 2">
    <name type="scientific">Romanomermis culicivorax</name>
    <name type="common">Nematode worm</name>
    <dbReference type="NCBI Taxonomy" id="13658"/>
    <lineage>
        <taxon>Eukaryota</taxon>
        <taxon>Metazoa</taxon>
        <taxon>Ecdysozoa</taxon>
        <taxon>Nematoda</taxon>
        <taxon>Enoplea</taxon>
        <taxon>Dorylaimia</taxon>
        <taxon>Mermithida</taxon>
        <taxon>Mermithoidea</taxon>
        <taxon>Mermithidae</taxon>
        <taxon>Romanomermis</taxon>
    </lineage>
</organism>
<evidence type="ECO:0000313" key="1">
    <source>
        <dbReference type="Proteomes" id="UP000887565"/>
    </source>
</evidence>
<reference evidence="2" key="1">
    <citation type="submission" date="2022-11" db="UniProtKB">
        <authorList>
            <consortium name="WormBaseParasite"/>
        </authorList>
    </citation>
    <scope>IDENTIFICATION</scope>
</reference>
<dbReference type="AlphaFoldDB" id="A0A915K6Q4"/>
<dbReference type="WBParaSite" id="nRc.2.0.1.t33567-RA">
    <property type="protein sequence ID" value="nRc.2.0.1.t33567-RA"/>
    <property type="gene ID" value="nRc.2.0.1.g33567"/>
</dbReference>
<dbReference type="Proteomes" id="UP000887565">
    <property type="component" value="Unplaced"/>
</dbReference>
<keyword evidence="1" id="KW-1185">Reference proteome</keyword>
<accession>A0A915K6Q4</accession>